<evidence type="ECO:0000259" key="11">
    <source>
        <dbReference type="Pfam" id="PF23211"/>
    </source>
</evidence>
<dbReference type="InterPro" id="IPR015943">
    <property type="entry name" value="WD40/YVTN_repeat-like_dom_sf"/>
</dbReference>
<feature type="compositionally biased region" description="Basic and acidic residues" evidence="10">
    <location>
        <begin position="238"/>
        <end position="247"/>
    </location>
</feature>
<evidence type="ECO:0000256" key="2">
    <source>
        <dbReference type="ARBA" id="ARBA00004286"/>
    </source>
</evidence>
<dbReference type="GO" id="GO:0003682">
    <property type="term" value="F:chromatin binding"/>
    <property type="evidence" value="ECO:0007669"/>
    <property type="project" value="TreeGrafter"/>
</dbReference>
<accession>A0A8J1YC09</accession>
<dbReference type="AlphaFoldDB" id="A0A8J1YC09"/>
<comment type="caution">
    <text evidence="13">The sequence shown here is derived from an EMBL/GenBank/DDBJ whole genome shotgun (WGS) entry which is preliminary data.</text>
</comment>
<feature type="domain" description="Leucine-rich repeat and WD repeat-containing protein 1 LRR" evidence="11">
    <location>
        <begin position="14"/>
        <end position="146"/>
    </location>
</feature>
<dbReference type="Gene3D" id="3.80.10.10">
    <property type="entry name" value="Ribonuclease Inhibitor"/>
    <property type="match status" value="1"/>
</dbReference>
<dbReference type="EMBL" id="CAIIXF020000012">
    <property type="protein sequence ID" value="CAH1800551.1"/>
    <property type="molecule type" value="Genomic_DNA"/>
</dbReference>
<evidence type="ECO:0000256" key="7">
    <source>
        <dbReference type="ARBA" id="ARBA00022737"/>
    </source>
</evidence>
<dbReference type="GO" id="GO:0006325">
    <property type="term" value="P:chromatin organization"/>
    <property type="evidence" value="ECO:0007669"/>
    <property type="project" value="TreeGrafter"/>
</dbReference>
<dbReference type="PANTHER" id="PTHR24370:SF10">
    <property type="entry name" value="LEUCINE-RICH REPEAT AND WD REPEAT-CONTAINING PROTEIN 1"/>
    <property type="match status" value="1"/>
</dbReference>
<keyword evidence="9" id="KW-0539">Nucleus</keyword>
<keyword evidence="6" id="KW-0433">Leucine-rich repeat</keyword>
<keyword evidence="7" id="KW-0677">Repeat</keyword>
<dbReference type="InterPro" id="IPR052489">
    <property type="entry name" value="LRWD1"/>
</dbReference>
<dbReference type="InterPro" id="IPR036322">
    <property type="entry name" value="WD40_repeat_dom_sf"/>
</dbReference>
<gene>
    <name evidence="13" type="ORF">OFUS_LOCUS24419</name>
</gene>
<feature type="region of interest" description="Disordered" evidence="10">
    <location>
        <begin position="231"/>
        <end position="291"/>
    </location>
</feature>
<evidence type="ECO:0000256" key="9">
    <source>
        <dbReference type="ARBA" id="ARBA00023242"/>
    </source>
</evidence>
<evidence type="ECO:0000313" key="14">
    <source>
        <dbReference type="Proteomes" id="UP000749559"/>
    </source>
</evidence>
<dbReference type="Pfam" id="PF23211">
    <property type="entry name" value="LRR_LRWD1"/>
    <property type="match status" value="1"/>
</dbReference>
<dbReference type="PROSITE" id="PS51450">
    <property type="entry name" value="LRR"/>
    <property type="match status" value="1"/>
</dbReference>
<evidence type="ECO:0000259" key="12">
    <source>
        <dbReference type="Pfam" id="PF23215"/>
    </source>
</evidence>
<dbReference type="PROSITE" id="PS50082">
    <property type="entry name" value="WD_REPEATS_2"/>
    <property type="match status" value="1"/>
</dbReference>
<dbReference type="InterPro" id="IPR056160">
    <property type="entry name" value="WD_LRWD1"/>
</dbReference>
<dbReference type="InterPro" id="IPR001680">
    <property type="entry name" value="WD40_rpt"/>
</dbReference>
<organism evidence="13 14">
    <name type="scientific">Owenia fusiformis</name>
    <name type="common">Polychaete worm</name>
    <dbReference type="NCBI Taxonomy" id="6347"/>
    <lineage>
        <taxon>Eukaryota</taxon>
        <taxon>Metazoa</taxon>
        <taxon>Spiralia</taxon>
        <taxon>Lophotrochozoa</taxon>
        <taxon>Annelida</taxon>
        <taxon>Polychaeta</taxon>
        <taxon>Sedentaria</taxon>
        <taxon>Canalipalpata</taxon>
        <taxon>Sabellida</taxon>
        <taxon>Oweniida</taxon>
        <taxon>Oweniidae</taxon>
        <taxon>Owenia</taxon>
    </lineage>
</organism>
<evidence type="ECO:0000256" key="4">
    <source>
        <dbReference type="ARBA" id="ARBA00022454"/>
    </source>
</evidence>
<evidence type="ECO:0000256" key="1">
    <source>
        <dbReference type="ARBA" id="ARBA00004123"/>
    </source>
</evidence>
<dbReference type="SMART" id="SM00320">
    <property type="entry name" value="WD40"/>
    <property type="match status" value="5"/>
</dbReference>
<dbReference type="InterPro" id="IPR056363">
    <property type="entry name" value="LRR_LRWD1_dom"/>
</dbReference>
<protein>
    <submittedName>
        <fullName evidence="13">Uncharacterized protein</fullName>
    </submittedName>
</protein>
<keyword evidence="14" id="KW-1185">Reference proteome</keyword>
<dbReference type="GO" id="GO:0005664">
    <property type="term" value="C:nuclear origin of replication recognition complex"/>
    <property type="evidence" value="ECO:0007669"/>
    <property type="project" value="TreeGrafter"/>
</dbReference>
<dbReference type="OrthoDB" id="7318948at2759"/>
<dbReference type="SUPFAM" id="SSF52058">
    <property type="entry name" value="L domain-like"/>
    <property type="match status" value="1"/>
</dbReference>
<dbReference type="InterPro" id="IPR003591">
    <property type="entry name" value="Leu-rich_rpt_typical-subtyp"/>
</dbReference>
<dbReference type="SMART" id="SM00369">
    <property type="entry name" value="LRR_TYP"/>
    <property type="match status" value="1"/>
</dbReference>
<feature type="compositionally biased region" description="Acidic residues" evidence="10">
    <location>
        <begin position="248"/>
        <end position="259"/>
    </location>
</feature>
<dbReference type="Gene3D" id="2.130.10.10">
    <property type="entry name" value="YVTN repeat-like/Quinoprotein amine dehydrogenase"/>
    <property type="match status" value="1"/>
</dbReference>
<dbReference type="InterPro" id="IPR032675">
    <property type="entry name" value="LRR_dom_sf"/>
</dbReference>
<feature type="domain" description="Leucine-rich repeat and WD repeat-containing protein 1 WD" evidence="12">
    <location>
        <begin position="292"/>
        <end position="684"/>
    </location>
</feature>
<evidence type="ECO:0000256" key="5">
    <source>
        <dbReference type="ARBA" id="ARBA00022490"/>
    </source>
</evidence>
<evidence type="ECO:0000256" key="8">
    <source>
        <dbReference type="ARBA" id="ARBA00023212"/>
    </source>
</evidence>
<evidence type="ECO:0000256" key="10">
    <source>
        <dbReference type="SAM" id="MobiDB-lite"/>
    </source>
</evidence>
<evidence type="ECO:0000256" key="3">
    <source>
        <dbReference type="ARBA" id="ARBA00004300"/>
    </source>
</evidence>
<reference evidence="13" key="1">
    <citation type="submission" date="2022-03" db="EMBL/GenBank/DDBJ databases">
        <authorList>
            <person name="Martin C."/>
        </authorList>
    </citation>
    <scope>NUCLEOTIDE SEQUENCE</scope>
</reference>
<dbReference type="Pfam" id="PF23215">
    <property type="entry name" value="WD_LRWD1"/>
    <property type="match status" value="1"/>
</dbReference>
<dbReference type="PROSITE" id="PS50294">
    <property type="entry name" value="WD_REPEATS_REGION"/>
    <property type="match status" value="1"/>
</dbReference>
<dbReference type="GO" id="GO:0005813">
    <property type="term" value="C:centrosome"/>
    <property type="evidence" value="ECO:0007669"/>
    <property type="project" value="UniProtKB-SubCell"/>
</dbReference>
<dbReference type="GO" id="GO:0071169">
    <property type="term" value="P:establishment of protein localization to chromatin"/>
    <property type="evidence" value="ECO:0007669"/>
    <property type="project" value="TreeGrafter"/>
</dbReference>
<dbReference type="InterPro" id="IPR001611">
    <property type="entry name" value="Leu-rich_rpt"/>
</dbReference>
<evidence type="ECO:0000256" key="6">
    <source>
        <dbReference type="ARBA" id="ARBA00022614"/>
    </source>
</evidence>
<keyword evidence="8" id="KW-0206">Cytoskeleton</keyword>
<evidence type="ECO:0000313" key="13">
    <source>
        <dbReference type="EMBL" id="CAH1800551.1"/>
    </source>
</evidence>
<keyword evidence="4" id="KW-0158">Chromosome</keyword>
<name>A0A8J1YC09_OWEFU</name>
<keyword evidence="5" id="KW-0963">Cytoplasm</keyword>
<dbReference type="SUPFAM" id="SSF50978">
    <property type="entry name" value="WD40 repeat-like"/>
    <property type="match status" value="1"/>
</dbReference>
<proteinExistence type="predicted"/>
<dbReference type="PANTHER" id="PTHR24370">
    <property type="entry name" value="OPTICIN"/>
    <property type="match status" value="1"/>
</dbReference>
<comment type="subcellular location">
    <subcellularLocation>
        <location evidence="2">Chromosome</location>
    </subcellularLocation>
    <subcellularLocation>
        <location evidence="3">Cytoplasm</location>
        <location evidence="3">Cytoskeleton</location>
        <location evidence="3">Microtubule organizing center</location>
        <location evidence="3">Centrosome</location>
    </subcellularLocation>
    <subcellularLocation>
        <location evidence="1">Nucleus</location>
    </subcellularLocation>
</comment>
<feature type="compositionally biased region" description="Basic residues" evidence="10">
    <location>
        <begin position="265"/>
        <end position="276"/>
    </location>
</feature>
<sequence>MTDITEEYLLKCSKCKKLQDIKKLKLGNKSIKKLDKDLFKQLSNLEDIDLSQNKLTTLPRGLNWKKLQILALEDNELEDIEFVGEFPNLCDLYIEGNDKLRKYGGYIAVYLCPKLQCLDDKDVFYMRKQVTNTKDKVEMEVKGIWEGGFADHYRDRIPAQELEPLEKNFLETLSKHDFDTMHDTSKEYQNFVKHSLGRELISSVQKQTYESPSKRSRVRKVPAKFSDLFISEKQSQPKQDKHNKIQESEIDWSSSDEDGTTFTSLKKKKSKPAAKRIKLDPAPTGNLPKAPDYDPVHFLRCHSKDNSPSDSKTTIWCCQFEPNLEKTGETTNIVATCGGNSVCLIDVSTGKVMKKYHHTKEELFVLSWTTIKMEVEKHKRRTNILAVAGYTRDDTIKLIDPDQNICYAELKGHTKSFKQQINALVFHKDHPTFLFSGAKGEILLWDIGIPEFPDFKVKYSILRSFSHTGDETLNLSLCMNQTVLIAGCALGCHFWNLKEKYFTPLKSSEKSKQSAGKAVLFPSCDSDVSCESVTLLSDTLLATRCYEENTIQVWDVPTVTTIAMGKKRLKTLTMKAELEWVDTDEPYINMSFQKSLGLLAAGDDAGNIRLYNLKWLLGNTESDELFEPSRILPWPECEVDKSNSLDVQLNNLKVDPLLVVSTGFNSNGEYLVAGTNNNMVCVWKKNKSS</sequence>
<dbReference type="Proteomes" id="UP000749559">
    <property type="component" value="Unassembled WGS sequence"/>
</dbReference>